<evidence type="ECO:0000313" key="1">
    <source>
        <dbReference type="EMBL" id="QKD84327.1"/>
    </source>
</evidence>
<dbReference type="KEGG" id="theu:HPC62_21030"/>
<name>A0A6M8BHJ1_9CYAN</name>
<organism evidence="1 2">
    <name type="scientific">Thermoleptolyngbya sichuanensis A183</name>
    <dbReference type="NCBI Taxonomy" id="2737172"/>
    <lineage>
        <taxon>Bacteria</taxon>
        <taxon>Bacillati</taxon>
        <taxon>Cyanobacteriota</taxon>
        <taxon>Cyanophyceae</taxon>
        <taxon>Oculatellales</taxon>
        <taxon>Oculatellaceae</taxon>
        <taxon>Thermoleptolyngbya</taxon>
        <taxon>Thermoleptolyngbya sichuanensis</taxon>
    </lineage>
</organism>
<proteinExistence type="predicted"/>
<accession>A0A6M8BHJ1</accession>
<dbReference type="AlphaFoldDB" id="A0A6M8BHJ1"/>
<reference evidence="1 2" key="1">
    <citation type="submission" date="2020-05" db="EMBL/GenBank/DDBJ databases">
        <title>Complete genome sequence of of a novel Thermoleptolyngbya strain isolated from hot springs of Ganzi, Sichuan China.</title>
        <authorList>
            <person name="Tang J."/>
            <person name="Daroch M."/>
            <person name="Li L."/>
            <person name="Waleron K."/>
            <person name="Waleron M."/>
            <person name="Waleron M."/>
        </authorList>
    </citation>
    <scope>NUCLEOTIDE SEQUENCE [LARGE SCALE GENOMIC DNA]</scope>
    <source>
        <strain evidence="1 2">PKUAC-SCTA183</strain>
    </source>
</reference>
<protein>
    <submittedName>
        <fullName evidence="1">Uncharacterized protein</fullName>
    </submittedName>
</protein>
<dbReference type="RefSeq" id="WP_172358372.1">
    <property type="nucleotide sequence ID" value="NZ_CP053661.1"/>
</dbReference>
<dbReference type="Proteomes" id="UP000505210">
    <property type="component" value="Chromosome"/>
</dbReference>
<gene>
    <name evidence="1" type="ORF">HPC62_21030</name>
</gene>
<keyword evidence="2" id="KW-1185">Reference proteome</keyword>
<sequence length="163" mass="17816">MDNPLSPDPTPVQQQCASLLKTFWQAKYAAYQSGEDATEEMPLRQNAIGGIGIASTPPLPASVQAAYDFYDEHVMQHDWGSVSVSQVPMEGAPNGAVYAVVTTTDGDDGWLELFDLDGNPLGAARTYLELVSWGDPEALREQVHTGEFPEELRARMDTTLWGK</sequence>
<dbReference type="EMBL" id="CP053661">
    <property type="protein sequence ID" value="QKD84327.1"/>
    <property type="molecule type" value="Genomic_DNA"/>
</dbReference>
<evidence type="ECO:0000313" key="2">
    <source>
        <dbReference type="Proteomes" id="UP000505210"/>
    </source>
</evidence>